<dbReference type="SMART" id="SM00913">
    <property type="entry name" value="IBN_N"/>
    <property type="match status" value="1"/>
</dbReference>
<proteinExistence type="predicted"/>
<sequence length="932" mass="108961">MQNTDLRELFAKTVHPDAEKRRYAEEHLLMYQKQPEFILSLPTTYMKDSDFTIRKVASVYFRNSVIGEWNTPAFLSAKKQLIPNIIGLIRQCDRCAFPVYVEVLRHIIEKEELSEWNIVFTQAVSLLGSDNVSDVLIALITYQEILKAERMKYVNSDTLTFIFDNSGKLFLERFQFFLEQQNYALSKMFMKIIAQACDYYAIPRFFVSLEVYAFVYNISKRIIETKEVKNNDFYGMKKWASYFLYKATVKAIKKFYKDSHVIDYVLEQQRFTSLYNTFKTIIFTCSGKENEKILKNATEYLVLLVGESERYWAMIRPDIYALVSNFIFPLQVYNDDLEDDPKDYLRRKYNYYSNDLNTSAVNLFIQIVKRVRREQNTFDEIYKYLICIFDNYMADPNPVNASNKYAALNLFANISQYLTNLKGAELGTIISKYVFTDLNSKYLFLRSQACFTLQFFEGDIIKDNSIITALDMIMNLLKSDNEALQVDAALSSSFFFSNMLVDQKFRRIIPELLHALITLSTTNDLEALSDVLESIIRSYPEEVSVFAPKLVSGLSTLSMAHLNNDNGDKIMLISGYFRTICGLVISMHNKKELLSEMYKYSYELILYILSHKKSDFYPETLDLMVNFLWGLKVVDQSMWKILEMVLAINKDELCNVREEFANLIDNYISYGRENFLVGNFLVSLDTQLVGLCMLDDGYFFSDDHSCACRIIESLLLNLGSILLQRDPARIEYYIDMVLKNYDHFEEDSFSIIFAWEIVMNCFINNPLETLAVLKRKNLIAMMITDIYKNRERFNRVHDKKLCLFFIGELLKLREDIIPELNMSELISFFYAVLSTLPKAIEKRKKLQNEELSEEEEEEYEEDDEYNSSDYLPEELEEDICFETPLDNFDVFMYLGGVLSQMQSGTVGYKLWSNMTPEQQNGVNKVITTNKMK</sequence>
<name>A0ABQ7I1T4_9MICR</name>
<evidence type="ECO:0000256" key="6">
    <source>
        <dbReference type="ARBA" id="ARBA00023242"/>
    </source>
</evidence>
<dbReference type="InterPro" id="IPR001494">
    <property type="entry name" value="Importin-beta_N"/>
</dbReference>
<keyword evidence="5" id="KW-0653">Protein transport</keyword>
<dbReference type="EMBL" id="SBIQ01000016">
    <property type="protein sequence ID" value="KAF7684382.1"/>
    <property type="molecule type" value="Genomic_DNA"/>
</dbReference>
<evidence type="ECO:0000259" key="8">
    <source>
        <dbReference type="PROSITE" id="PS50166"/>
    </source>
</evidence>
<dbReference type="Proteomes" id="UP001516464">
    <property type="component" value="Unassembled WGS sequence"/>
</dbReference>
<evidence type="ECO:0000313" key="10">
    <source>
        <dbReference type="Proteomes" id="UP001516464"/>
    </source>
</evidence>
<evidence type="ECO:0000256" key="3">
    <source>
        <dbReference type="ARBA" id="ARBA00022448"/>
    </source>
</evidence>
<comment type="caution">
    <text evidence="9">The sequence shown here is derived from an EMBL/GenBank/DDBJ whole genome shotgun (WGS) entry which is preliminary data.</text>
</comment>
<keyword evidence="10" id="KW-1185">Reference proteome</keyword>
<evidence type="ECO:0000256" key="7">
    <source>
        <dbReference type="SAM" id="MobiDB-lite"/>
    </source>
</evidence>
<evidence type="ECO:0000313" key="9">
    <source>
        <dbReference type="EMBL" id="KAF7684382.1"/>
    </source>
</evidence>
<evidence type="ECO:0000256" key="4">
    <source>
        <dbReference type="ARBA" id="ARBA00022490"/>
    </source>
</evidence>
<organism evidence="9 10">
    <name type="scientific">Astathelohania contejeani</name>
    <dbReference type="NCBI Taxonomy" id="164912"/>
    <lineage>
        <taxon>Eukaryota</taxon>
        <taxon>Fungi</taxon>
        <taxon>Fungi incertae sedis</taxon>
        <taxon>Microsporidia</taxon>
        <taxon>Astathelohaniidae</taxon>
        <taxon>Astathelohania</taxon>
    </lineage>
</organism>
<feature type="compositionally biased region" description="Acidic residues" evidence="7">
    <location>
        <begin position="850"/>
        <end position="867"/>
    </location>
</feature>
<accession>A0ABQ7I1T4</accession>
<comment type="subcellular location">
    <subcellularLocation>
        <location evidence="2">Cytoplasm</location>
    </subcellularLocation>
    <subcellularLocation>
        <location evidence="1">Nucleus</location>
    </subcellularLocation>
</comment>
<evidence type="ECO:0000256" key="5">
    <source>
        <dbReference type="ARBA" id="ARBA00022927"/>
    </source>
</evidence>
<keyword evidence="6" id="KW-0539">Nucleus</keyword>
<feature type="region of interest" description="Disordered" evidence="7">
    <location>
        <begin position="846"/>
        <end position="867"/>
    </location>
</feature>
<dbReference type="SUPFAM" id="SSF48371">
    <property type="entry name" value="ARM repeat"/>
    <property type="match status" value="1"/>
</dbReference>
<dbReference type="InterPro" id="IPR016024">
    <property type="entry name" value="ARM-type_fold"/>
</dbReference>
<reference evidence="9 10" key="1">
    <citation type="submission" date="2019-01" db="EMBL/GenBank/DDBJ databases">
        <title>Genomes sequencing and comparative genomics of infectious freshwater microsporidia, Cucumispora dikerogammari and Thelohania contejeani.</title>
        <authorList>
            <person name="Cormier A."/>
            <person name="Giraud I."/>
            <person name="Wattier R."/>
            <person name="Teixeira M."/>
            <person name="Grandjean F."/>
            <person name="Rigaud T."/>
            <person name="Cordaux R."/>
        </authorList>
    </citation>
    <scope>NUCLEOTIDE SEQUENCE [LARGE SCALE GENOMIC DNA]</scope>
    <source>
        <strain evidence="9">T1</strain>
        <tissue evidence="9">Spores</tissue>
    </source>
</reference>
<keyword evidence="4" id="KW-0963">Cytoplasm</keyword>
<dbReference type="PANTHER" id="PTHR10997:SF18">
    <property type="entry name" value="D-IMPORTIN 7_RANBP7"/>
    <property type="match status" value="1"/>
</dbReference>
<evidence type="ECO:0000256" key="2">
    <source>
        <dbReference type="ARBA" id="ARBA00004496"/>
    </source>
</evidence>
<keyword evidence="3" id="KW-0813">Transport</keyword>
<evidence type="ECO:0000256" key="1">
    <source>
        <dbReference type="ARBA" id="ARBA00004123"/>
    </source>
</evidence>
<feature type="domain" description="Importin N-terminal" evidence="8">
    <location>
        <begin position="24"/>
        <end position="91"/>
    </location>
</feature>
<dbReference type="Gene3D" id="1.25.10.10">
    <property type="entry name" value="Leucine-rich Repeat Variant"/>
    <property type="match status" value="1"/>
</dbReference>
<dbReference type="PROSITE" id="PS50166">
    <property type="entry name" value="IMPORTIN_B_NT"/>
    <property type="match status" value="1"/>
</dbReference>
<dbReference type="InterPro" id="IPR011989">
    <property type="entry name" value="ARM-like"/>
</dbReference>
<protein>
    <submittedName>
        <fullName evidence="9">Importin</fullName>
    </submittedName>
</protein>
<dbReference type="PANTHER" id="PTHR10997">
    <property type="entry name" value="IMPORTIN-7, 8, 11"/>
    <property type="match status" value="1"/>
</dbReference>
<gene>
    <name evidence="9" type="ORF">TCON_0427</name>
</gene>